<feature type="domain" description="DUF3108" evidence="2">
    <location>
        <begin position="31"/>
        <end position="223"/>
    </location>
</feature>
<dbReference type="Pfam" id="PF21347">
    <property type="entry name" value="DUF3108_like"/>
    <property type="match status" value="1"/>
</dbReference>
<dbReference type="InterPro" id="IPR049279">
    <property type="entry name" value="DUF3108-like"/>
</dbReference>
<keyword evidence="4" id="KW-1185">Reference proteome</keyword>
<gene>
    <name evidence="3" type="ORF">KXJ69_11890</name>
</gene>
<proteinExistence type="predicted"/>
<evidence type="ECO:0000259" key="2">
    <source>
        <dbReference type="Pfam" id="PF21347"/>
    </source>
</evidence>
<evidence type="ECO:0000313" key="4">
    <source>
        <dbReference type="Proteomes" id="UP001138686"/>
    </source>
</evidence>
<keyword evidence="1" id="KW-0732">Signal</keyword>
<organism evidence="3 4">
    <name type="scientific">Halomarinibacterium sedimenti</name>
    <dbReference type="NCBI Taxonomy" id="2857106"/>
    <lineage>
        <taxon>Bacteria</taxon>
        <taxon>Pseudomonadati</taxon>
        <taxon>Bacteroidota</taxon>
        <taxon>Flavobacteriia</taxon>
        <taxon>Flavobacteriales</taxon>
        <taxon>Flavobacteriaceae</taxon>
        <taxon>Halomarinibacterium</taxon>
    </lineage>
</organism>
<sequence length="228" mass="24972">MKKNVLILLISFLSIGYTNAQNCSKFYPLEDGTTIQITSYDRKGKVAATVDNKVLGVSESQGTETATIEAVVKDDKGKLIATSNYNISCTGNIVSIDFKSLMSPQIFEQFGEMDYEVTGTDLQIPNDIRVGQELPDANMDMAINMGGINMNMNVTMKDRKVIGQEEVTTPAGTFNCFVISYNLDMKMGMNQKGSAKQWIAEGVGMVKQEDYNKSGKVTSSSLLTAYSK</sequence>
<evidence type="ECO:0000313" key="3">
    <source>
        <dbReference type="EMBL" id="MBW2938813.1"/>
    </source>
</evidence>
<feature type="signal peptide" evidence="1">
    <location>
        <begin position="1"/>
        <end position="20"/>
    </location>
</feature>
<reference evidence="3" key="1">
    <citation type="submission" date="2021-07" db="EMBL/GenBank/DDBJ databases">
        <title>Aureisphaera sp. CAU 1614 isolated from sea sediment.</title>
        <authorList>
            <person name="Kim W."/>
        </authorList>
    </citation>
    <scope>NUCLEOTIDE SEQUENCE</scope>
    <source>
        <strain evidence="3">CAU 1614</strain>
    </source>
</reference>
<dbReference type="EMBL" id="JAHWDP010000005">
    <property type="protein sequence ID" value="MBW2938813.1"/>
    <property type="molecule type" value="Genomic_DNA"/>
</dbReference>
<name>A0A9X1FR33_9FLAO</name>
<protein>
    <recommendedName>
        <fullName evidence="2">DUF3108 domain-containing protein</fullName>
    </recommendedName>
</protein>
<accession>A0A9X1FR33</accession>
<evidence type="ECO:0000256" key="1">
    <source>
        <dbReference type="SAM" id="SignalP"/>
    </source>
</evidence>
<dbReference type="RefSeq" id="WP_219053337.1">
    <property type="nucleotide sequence ID" value="NZ_JAHWDP010000005.1"/>
</dbReference>
<dbReference type="AlphaFoldDB" id="A0A9X1FR33"/>
<comment type="caution">
    <text evidence="3">The sequence shown here is derived from an EMBL/GenBank/DDBJ whole genome shotgun (WGS) entry which is preliminary data.</text>
</comment>
<feature type="chain" id="PRO_5040776834" description="DUF3108 domain-containing protein" evidence="1">
    <location>
        <begin position="21"/>
        <end position="228"/>
    </location>
</feature>
<dbReference type="Proteomes" id="UP001138686">
    <property type="component" value="Unassembled WGS sequence"/>
</dbReference>